<feature type="transmembrane region" description="Helical" evidence="1">
    <location>
        <begin position="101"/>
        <end position="119"/>
    </location>
</feature>
<dbReference type="RefSeq" id="WP_252767303.1">
    <property type="nucleotide sequence ID" value="NZ_CP097119.1"/>
</dbReference>
<feature type="transmembrane region" description="Helical" evidence="1">
    <location>
        <begin position="172"/>
        <end position="205"/>
    </location>
</feature>
<feature type="transmembrane region" description="Helical" evidence="1">
    <location>
        <begin position="372"/>
        <end position="390"/>
    </location>
</feature>
<reference evidence="2" key="1">
    <citation type="submission" date="2022-05" db="EMBL/GenBank/DDBJ databases">
        <authorList>
            <person name="Oliphant S.A."/>
            <person name="Watson-Haigh N.S."/>
            <person name="Sumby K.M."/>
            <person name="Gardner J.M."/>
            <person name="Jiranek V."/>
        </authorList>
    </citation>
    <scope>NUCLEOTIDE SEQUENCE</scope>
    <source>
        <strain evidence="2">KI4_B1</strain>
    </source>
</reference>
<accession>A0A9Q8ZWD7</accession>
<proteinExistence type="predicted"/>
<dbReference type="InterPro" id="IPR010288">
    <property type="entry name" value="EcsB_ABC"/>
</dbReference>
<evidence type="ECO:0000256" key="1">
    <source>
        <dbReference type="SAM" id="Phobius"/>
    </source>
</evidence>
<organism evidence="2 3">
    <name type="scientific">Fructilactobacillus cliffordii</name>
    <dbReference type="NCBI Taxonomy" id="2940299"/>
    <lineage>
        <taxon>Bacteria</taxon>
        <taxon>Bacillati</taxon>
        <taxon>Bacillota</taxon>
        <taxon>Bacilli</taxon>
        <taxon>Lactobacillales</taxon>
        <taxon>Lactobacillaceae</taxon>
        <taxon>Fructilactobacillus</taxon>
    </lineage>
</organism>
<keyword evidence="1" id="KW-1133">Transmembrane helix</keyword>
<feature type="transmembrane region" description="Helical" evidence="1">
    <location>
        <begin position="55"/>
        <end position="80"/>
    </location>
</feature>
<feature type="transmembrane region" description="Helical" evidence="1">
    <location>
        <begin position="349"/>
        <end position="366"/>
    </location>
</feature>
<dbReference type="Pfam" id="PF05975">
    <property type="entry name" value="EcsB"/>
    <property type="match status" value="1"/>
</dbReference>
<keyword evidence="1" id="KW-0472">Membrane</keyword>
<evidence type="ECO:0000313" key="2">
    <source>
        <dbReference type="EMBL" id="USS89756.1"/>
    </source>
</evidence>
<feature type="transmembrane region" description="Helical" evidence="1">
    <location>
        <begin position="284"/>
        <end position="314"/>
    </location>
</feature>
<dbReference type="PIRSF" id="PIRSF037259">
    <property type="entry name" value="EcsB_ABC"/>
    <property type="match status" value="1"/>
</dbReference>
<keyword evidence="3" id="KW-1185">Reference proteome</keyword>
<protein>
    <submittedName>
        <fullName evidence="2">ABC transporter permease</fullName>
    </submittedName>
</protein>
<gene>
    <name evidence="2" type="ORF">M3M40_02925</name>
</gene>
<sequence length="404" mass="47384">MHNLFQHRLVDHWMQLTKYLRYVFNDFFVIALMFFVGALGLAYSNFLKGLAPHQWWQLIIIIAVLELGLQLGRLATLIMAPDRVFLAPQEGQLQGYFRQSFIYSFWMGGLMQAGVWFVLLPFVSVSLSWNLMQLATGFCLSLLLKWDWLSYQFWTLRNHQRLEWWRKPLFQWLLPLLIFSIGIVVNLWLALGSAVGLLAISGWLIRKQVPPLNWQRIVVAERLRMIRIYRFFALFTDVPTVDPQPKRRGYLDRLFQRIPQDQQHLYTNLYVRTFFRDGETSSMYVRLLVVAAVILFFLNNSVVAVIVALTLLYLTGIQLRPFFTFFANNVFTHLYPVPTTDQVHSFRRFWQWLLIIELALEVVVLLLGKAPISAAFISLVGGLAIIWWLMTRFVSRNQKQEGNN</sequence>
<evidence type="ECO:0000313" key="3">
    <source>
        <dbReference type="Proteomes" id="UP001055911"/>
    </source>
</evidence>
<dbReference type="AlphaFoldDB" id="A0A9Q8ZWD7"/>
<name>A0A9Q8ZWD7_9LACO</name>
<dbReference type="EMBL" id="CP097119">
    <property type="protein sequence ID" value="USS89756.1"/>
    <property type="molecule type" value="Genomic_DNA"/>
</dbReference>
<keyword evidence="1" id="KW-0812">Transmembrane</keyword>
<feature type="transmembrane region" description="Helical" evidence="1">
    <location>
        <begin position="20"/>
        <end position="43"/>
    </location>
</feature>
<dbReference type="GO" id="GO:0016020">
    <property type="term" value="C:membrane"/>
    <property type="evidence" value="ECO:0007669"/>
    <property type="project" value="InterPro"/>
</dbReference>
<dbReference type="Proteomes" id="UP001055911">
    <property type="component" value="Chromosome"/>
</dbReference>